<dbReference type="RefSeq" id="XP_003293246.1">
    <property type="nucleotide sequence ID" value="XM_003293198.1"/>
</dbReference>
<dbReference type="VEuPathDB" id="AmoebaDB:DICPUDRAFT_99600"/>
<reference evidence="7" key="1">
    <citation type="journal article" date="2011" name="Genome Biol.">
        <title>Comparative genomics of the social amoebae Dictyostelium discoideum and Dictyostelium purpureum.</title>
        <authorList>
            <consortium name="US DOE Joint Genome Institute (JGI-PGF)"/>
            <person name="Sucgang R."/>
            <person name="Kuo A."/>
            <person name="Tian X."/>
            <person name="Salerno W."/>
            <person name="Parikh A."/>
            <person name="Feasley C.L."/>
            <person name="Dalin E."/>
            <person name="Tu H."/>
            <person name="Huang E."/>
            <person name="Barry K."/>
            <person name="Lindquist E."/>
            <person name="Shapiro H."/>
            <person name="Bruce D."/>
            <person name="Schmutz J."/>
            <person name="Salamov A."/>
            <person name="Fey P."/>
            <person name="Gaudet P."/>
            <person name="Anjard C."/>
            <person name="Babu M.M."/>
            <person name="Basu S."/>
            <person name="Bushmanova Y."/>
            <person name="van der Wel H."/>
            <person name="Katoh-Kurasawa M."/>
            <person name="Dinh C."/>
            <person name="Coutinho P.M."/>
            <person name="Saito T."/>
            <person name="Elias M."/>
            <person name="Schaap P."/>
            <person name="Kay R.R."/>
            <person name="Henrissat B."/>
            <person name="Eichinger L."/>
            <person name="Rivero F."/>
            <person name="Putnam N.H."/>
            <person name="West C.M."/>
            <person name="Loomis W.F."/>
            <person name="Chisholm R.L."/>
            <person name="Shaulsky G."/>
            <person name="Strassmann J.E."/>
            <person name="Queller D.C."/>
            <person name="Kuspa A."/>
            <person name="Grigoriev I.V."/>
        </authorList>
    </citation>
    <scope>NUCLEOTIDE SEQUENCE [LARGE SCALE GENOMIC DNA]</scope>
    <source>
        <strain evidence="7">QSDP1</strain>
    </source>
</reference>
<dbReference type="GO" id="GO:0003743">
    <property type="term" value="F:translation initiation factor activity"/>
    <property type="evidence" value="ECO:0007669"/>
    <property type="project" value="UniProtKB-UniRule"/>
</dbReference>
<accession>F1A0Q3</accession>
<dbReference type="GO" id="GO:0033290">
    <property type="term" value="C:eukaryotic 48S preinitiation complex"/>
    <property type="evidence" value="ECO:0007669"/>
    <property type="project" value="UniProtKB-UniRule"/>
</dbReference>
<evidence type="ECO:0000256" key="3">
    <source>
        <dbReference type="ARBA" id="ARBA00022917"/>
    </source>
</evidence>
<dbReference type="OrthoDB" id="20381at2759"/>
<keyword evidence="3 4" id="KW-0648">Protein biosynthesis</keyword>
<dbReference type="HAMAP" id="MF_03009">
    <property type="entry name" value="eIF3j"/>
    <property type="match status" value="1"/>
</dbReference>
<dbReference type="AlphaFoldDB" id="F1A0Q3"/>
<organism evidence="6 7">
    <name type="scientific">Dictyostelium purpureum</name>
    <name type="common">Slime mold</name>
    <dbReference type="NCBI Taxonomy" id="5786"/>
    <lineage>
        <taxon>Eukaryota</taxon>
        <taxon>Amoebozoa</taxon>
        <taxon>Evosea</taxon>
        <taxon>Eumycetozoa</taxon>
        <taxon>Dictyostelia</taxon>
        <taxon>Dictyosteliales</taxon>
        <taxon>Dictyosteliaceae</taxon>
        <taxon>Dictyostelium</taxon>
    </lineage>
</organism>
<comment type="subunit">
    <text evidence="4">Component of the eukaryotic translation initiation factor 3 (eIF-3) complex.</text>
</comment>
<dbReference type="GeneID" id="10510944"/>
<evidence type="ECO:0000256" key="4">
    <source>
        <dbReference type="HAMAP-Rule" id="MF_03009"/>
    </source>
</evidence>
<evidence type="ECO:0000313" key="6">
    <source>
        <dbReference type="EMBL" id="EGC30232.1"/>
    </source>
</evidence>
<dbReference type="Gene3D" id="1.10.246.60">
    <property type="entry name" value="Eukaryotic translation initiation factor 3 like domains"/>
    <property type="match status" value="1"/>
</dbReference>
<comment type="similarity">
    <text evidence="4">Belongs to the eIF-3 subunit J family.</text>
</comment>
<dbReference type="InParanoid" id="F1A0Q3"/>
<feature type="region of interest" description="Disordered" evidence="5">
    <location>
        <begin position="1"/>
        <end position="52"/>
    </location>
</feature>
<comment type="subcellular location">
    <subcellularLocation>
        <location evidence="4">Cytoplasm</location>
    </subcellularLocation>
</comment>
<dbReference type="EMBL" id="GL871346">
    <property type="protein sequence ID" value="EGC30232.1"/>
    <property type="molecule type" value="Genomic_DNA"/>
</dbReference>
<evidence type="ECO:0000313" key="7">
    <source>
        <dbReference type="Proteomes" id="UP000001064"/>
    </source>
</evidence>
<feature type="compositionally biased region" description="Acidic residues" evidence="5">
    <location>
        <begin position="26"/>
        <end position="39"/>
    </location>
</feature>
<evidence type="ECO:0000256" key="2">
    <source>
        <dbReference type="ARBA" id="ARBA00022540"/>
    </source>
</evidence>
<proteinExistence type="inferred from homology"/>
<dbReference type="PANTHER" id="PTHR21681:SF0">
    <property type="entry name" value="EUKARYOTIC TRANSLATION INITIATION FACTOR 3 SUBUNIT J"/>
    <property type="match status" value="1"/>
</dbReference>
<evidence type="ECO:0000256" key="5">
    <source>
        <dbReference type="SAM" id="MobiDB-lite"/>
    </source>
</evidence>
<protein>
    <recommendedName>
        <fullName evidence="4">Eukaryotic translation initiation factor 3 subunit J</fullName>
        <shortName evidence="4">eIF3j</shortName>
    </recommendedName>
</protein>
<comment type="function">
    <text evidence="4">Component of the eukaryotic translation initiation factor 3 (eIF-3) complex, which is involved in protein synthesis of a specialized repertoire of mRNAs and, together with other initiation factors, stimulates binding of mRNA and methionyl-tRNAi to the 40S ribosome. The eIF-3 complex specifically targets and initiates translation of a subset of mRNAs involved in cell proliferation.</text>
</comment>
<dbReference type="GO" id="GO:0005852">
    <property type="term" value="C:eukaryotic translation initiation factor 3 complex"/>
    <property type="evidence" value="ECO:0000318"/>
    <property type="project" value="GO_Central"/>
</dbReference>
<keyword evidence="2 4" id="KW-0396">Initiation factor</keyword>
<dbReference type="Pfam" id="PF08597">
    <property type="entry name" value="eIF3_subunit"/>
    <property type="match status" value="1"/>
</dbReference>
<gene>
    <name evidence="6" type="ORF">DICPUDRAFT_99600</name>
</gene>
<dbReference type="FunCoup" id="F1A0Q3">
    <property type="interactions" value="355"/>
</dbReference>
<dbReference type="KEGG" id="dpp:DICPUDRAFT_99600"/>
<dbReference type="OMA" id="KPHYALW"/>
<dbReference type="GO" id="GO:0001732">
    <property type="term" value="P:formation of cytoplasmic translation initiation complex"/>
    <property type="evidence" value="ECO:0007669"/>
    <property type="project" value="UniProtKB-UniRule"/>
</dbReference>
<feature type="compositionally biased region" description="Basic and acidic residues" evidence="5">
    <location>
        <begin position="1"/>
        <end position="25"/>
    </location>
</feature>
<dbReference type="InterPro" id="IPR013906">
    <property type="entry name" value="eIF3j"/>
</dbReference>
<dbReference type="InterPro" id="IPR023194">
    <property type="entry name" value="eIF3-like_dom_sf"/>
</dbReference>
<dbReference type="STRING" id="5786.F1A0Q3"/>
<keyword evidence="7" id="KW-1185">Reference proteome</keyword>
<name>F1A0Q3_DICPU</name>
<feature type="compositionally biased region" description="Basic and acidic residues" evidence="5">
    <location>
        <begin position="40"/>
        <end position="52"/>
    </location>
</feature>
<dbReference type="PANTHER" id="PTHR21681">
    <property type="entry name" value="EUKARYOTIC TRANSLATION INITIATION FACTOR 3 SUBUNIT J"/>
    <property type="match status" value="1"/>
</dbReference>
<dbReference type="Proteomes" id="UP000001064">
    <property type="component" value="Unassembled WGS sequence"/>
</dbReference>
<dbReference type="eggNOG" id="KOG4813">
    <property type="taxonomic scope" value="Eukaryota"/>
</dbReference>
<keyword evidence="1 4" id="KW-0963">Cytoplasm</keyword>
<sequence>MSDWSELNKEQWAEEGRAVDDLKDAWDDEEEVEEVEEEKVEEKKPEKPAVKQLTKKEALKKAIELKEKEEKESRNNPASEFDIYMEEKRRKELQEAADLENSRTLFSGVSVRETTPSEPIGSFVPKTEKEFEKYADIVSDYLTKYDSSIHYASFFKHLIKKSLANVPSNELNDISKALTVVINEKIKNEKAGKGKKTTKATAKKSLQMGSELENYDDFDDFM</sequence>
<dbReference type="GO" id="GO:0016282">
    <property type="term" value="C:eukaryotic 43S preinitiation complex"/>
    <property type="evidence" value="ECO:0007669"/>
    <property type="project" value="UniProtKB-UniRule"/>
</dbReference>
<evidence type="ECO:0000256" key="1">
    <source>
        <dbReference type="ARBA" id="ARBA00022490"/>
    </source>
</evidence>